<dbReference type="InterPro" id="IPR010095">
    <property type="entry name" value="Cas12f1-like_TNB"/>
</dbReference>
<evidence type="ECO:0000256" key="4">
    <source>
        <dbReference type="ARBA" id="ARBA00022833"/>
    </source>
</evidence>
<evidence type="ECO:0000256" key="2">
    <source>
        <dbReference type="ARBA" id="ARBA00022578"/>
    </source>
</evidence>
<sequence>MQTIRGHVYRLKPTPEQEVLLAQTAGVTRLVYNLALEQRRTWGGRPFAGGDPRNFGAKGLSRELSELRSDFDWIRAISQTAQNQALIDLDRAYANFFEGRAGYPRPRKRGAADSFRHVGREIALRKLNAKWSEVRIPKIGWIRYRDTRPLRARADGTVEIRNATLRRRPDGGWEISIATRCEIEERLVPAAAVGIDRGVAVPYALSTGEMVHLPKTVKRRRAAIRRAQKTLSRRKRGSARYARARRRLATLRARDARARAHLAHVLSRRLARGHGLVAIEDLKIGAMTRSARGTAEAPGRNVAQKAGLNRGILNVGWHALERMLDYKLEETGGILIKVPAAYTSQTCAVCGHVDARSRESQALFACTACGAQTNADINAAKNILARALARDEDRRGNAPLLDVEAQASAAHEASTHLGPERFDAA</sequence>
<evidence type="ECO:0000313" key="10">
    <source>
        <dbReference type="EMBL" id="QPZ89950.1"/>
    </source>
</evidence>
<keyword evidence="2" id="KW-0815">Transposition</keyword>
<keyword evidence="11" id="KW-1185">Reference proteome</keyword>
<evidence type="ECO:0000259" key="8">
    <source>
        <dbReference type="Pfam" id="PF07282"/>
    </source>
</evidence>
<keyword evidence="3" id="KW-0479">Metal-binding</keyword>
<proteinExistence type="inferred from homology"/>
<reference evidence="10 11" key="1">
    <citation type="submission" date="2020-05" db="EMBL/GenBank/DDBJ databases">
        <title>Thioclava electrotropha strain Elox9 finished genome.</title>
        <authorList>
            <person name="Rowe A.R."/>
            <person name="Wilbanks E.G."/>
        </authorList>
    </citation>
    <scope>NUCLEOTIDE SEQUENCE [LARGE SCALE GENOMIC DNA]</scope>
    <source>
        <strain evidence="10 11">Elox9</strain>
    </source>
</reference>
<dbReference type="InterPro" id="IPR021027">
    <property type="entry name" value="Transposase_put_HTH"/>
</dbReference>
<feature type="domain" description="Transposase putative helix-turn-helix" evidence="9">
    <location>
        <begin position="1"/>
        <end position="42"/>
    </location>
</feature>
<dbReference type="Proteomes" id="UP000192422">
    <property type="component" value="Chromosome"/>
</dbReference>
<dbReference type="InterPro" id="IPR001959">
    <property type="entry name" value="Transposase"/>
</dbReference>
<dbReference type="NCBIfam" id="NF040570">
    <property type="entry name" value="guided_TnpB"/>
    <property type="match status" value="1"/>
</dbReference>
<feature type="domain" description="Probable transposase IS891/IS1136/IS1341" evidence="7">
    <location>
        <begin position="186"/>
        <end position="290"/>
    </location>
</feature>
<evidence type="ECO:0000259" key="7">
    <source>
        <dbReference type="Pfam" id="PF01385"/>
    </source>
</evidence>
<protein>
    <submittedName>
        <fullName evidence="10">Transposase</fullName>
    </submittedName>
</protein>
<keyword evidence="5" id="KW-0238">DNA-binding</keyword>
<keyword evidence="6" id="KW-0233">DNA recombination</keyword>
<gene>
    <name evidence="10" type="ORF">AKL02_002935</name>
</gene>
<evidence type="ECO:0000256" key="3">
    <source>
        <dbReference type="ARBA" id="ARBA00022723"/>
    </source>
</evidence>
<accession>A0ABX6YQE7</accession>
<evidence type="ECO:0000259" key="9">
    <source>
        <dbReference type="Pfam" id="PF12323"/>
    </source>
</evidence>
<dbReference type="Pfam" id="PF07282">
    <property type="entry name" value="Cas12f1-like_TNB"/>
    <property type="match status" value="1"/>
</dbReference>
<dbReference type="Pfam" id="PF12323">
    <property type="entry name" value="HTH_OrfB_IS605"/>
    <property type="match status" value="1"/>
</dbReference>
<evidence type="ECO:0000256" key="6">
    <source>
        <dbReference type="ARBA" id="ARBA00023172"/>
    </source>
</evidence>
<evidence type="ECO:0000256" key="1">
    <source>
        <dbReference type="ARBA" id="ARBA00008761"/>
    </source>
</evidence>
<evidence type="ECO:0000256" key="5">
    <source>
        <dbReference type="ARBA" id="ARBA00023125"/>
    </source>
</evidence>
<evidence type="ECO:0000313" key="11">
    <source>
        <dbReference type="Proteomes" id="UP000192422"/>
    </source>
</evidence>
<comment type="similarity">
    <text evidence="1">In the C-terminal section; belongs to the transposase 35 family.</text>
</comment>
<dbReference type="EMBL" id="CP053562">
    <property type="protein sequence ID" value="QPZ89950.1"/>
    <property type="molecule type" value="Genomic_DNA"/>
</dbReference>
<organism evidence="10 11">
    <name type="scientific">Thioclava electrotropha</name>
    <dbReference type="NCBI Taxonomy" id="1549850"/>
    <lineage>
        <taxon>Bacteria</taxon>
        <taxon>Pseudomonadati</taxon>
        <taxon>Pseudomonadota</taxon>
        <taxon>Alphaproteobacteria</taxon>
        <taxon>Rhodobacterales</taxon>
        <taxon>Paracoccaceae</taxon>
        <taxon>Thioclava</taxon>
    </lineage>
</organism>
<name>A0ABX6YQE7_9RHOB</name>
<dbReference type="Pfam" id="PF01385">
    <property type="entry name" value="OrfB_IS605"/>
    <property type="match status" value="1"/>
</dbReference>
<feature type="domain" description="Cas12f1-like TNB" evidence="8">
    <location>
        <begin position="317"/>
        <end position="383"/>
    </location>
</feature>
<keyword evidence="4" id="KW-0862">Zinc</keyword>